<name>A0A949K8V9_9FIRM</name>
<dbReference type="Proteomes" id="UP000712157">
    <property type="component" value="Unassembled WGS sequence"/>
</dbReference>
<dbReference type="InterPro" id="IPR012902">
    <property type="entry name" value="N_methyl_site"/>
</dbReference>
<reference evidence="1" key="1">
    <citation type="submission" date="2021-06" db="EMBL/GenBank/DDBJ databases">
        <title>Description of novel taxa of the family Lachnospiraceae.</title>
        <authorList>
            <person name="Chaplin A.V."/>
            <person name="Sokolova S.R."/>
            <person name="Pikina A.P."/>
            <person name="Korzhanova M."/>
            <person name="Belova V."/>
            <person name="Korostin D."/>
            <person name="Efimov B.A."/>
        </authorList>
    </citation>
    <scope>NUCLEOTIDE SEQUENCE</scope>
    <source>
        <strain evidence="1">ASD5720</strain>
    </source>
</reference>
<dbReference type="EMBL" id="JAHQCW010000042">
    <property type="protein sequence ID" value="MBU9738787.1"/>
    <property type="molecule type" value="Genomic_DNA"/>
</dbReference>
<accession>A0A949K8V9</accession>
<gene>
    <name evidence="1" type="ORF">KTH89_19790</name>
</gene>
<keyword evidence="2" id="KW-1185">Reference proteome</keyword>
<organism evidence="1 2">
    <name type="scientific">Diplocloster agilis</name>
    <dbReference type="NCBI Taxonomy" id="2850323"/>
    <lineage>
        <taxon>Bacteria</taxon>
        <taxon>Bacillati</taxon>
        <taxon>Bacillota</taxon>
        <taxon>Clostridia</taxon>
        <taxon>Lachnospirales</taxon>
        <taxon>Lachnospiraceae</taxon>
        <taxon>Diplocloster</taxon>
    </lineage>
</organism>
<dbReference type="RefSeq" id="WP_158347257.1">
    <property type="nucleotide sequence ID" value="NZ_JAHQCW010000042.1"/>
</dbReference>
<protein>
    <submittedName>
        <fullName evidence="1">Type II secretion system GspH family protein</fullName>
    </submittedName>
</protein>
<comment type="caution">
    <text evidence="1">The sequence shown here is derived from an EMBL/GenBank/DDBJ whole genome shotgun (WGS) entry which is preliminary data.</text>
</comment>
<sequence>MKKKQNNRGVTMVEVIVAFALSAIFMAAATALISPYTKIYLRLNAMNRVEDEVRIVSETIVNELTYATGYDTGGLYILEDPDLEGFSQIKYSDKNGNPATLRADQEKGLIIDYEGIKYPNSEDYLYEPTTWYYGKGFYKKNEVKELKFEKWADNDNKIKYTLTVESPYYSRTVTGYLECLDLTADKITAQAEAGG</sequence>
<evidence type="ECO:0000313" key="2">
    <source>
        <dbReference type="Proteomes" id="UP000712157"/>
    </source>
</evidence>
<dbReference type="Pfam" id="PF07963">
    <property type="entry name" value="N_methyl"/>
    <property type="match status" value="1"/>
</dbReference>
<proteinExistence type="predicted"/>
<dbReference type="NCBIfam" id="TIGR02532">
    <property type="entry name" value="IV_pilin_GFxxxE"/>
    <property type="match status" value="1"/>
</dbReference>
<evidence type="ECO:0000313" key="1">
    <source>
        <dbReference type="EMBL" id="MBU9738787.1"/>
    </source>
</evidence>
<dbReference type="AlphaFoldDB" id="A0A949K8V9"/>